<dbReference type="SUPFAM" id="SSF89796">
    <property type="entry name" value="CoA-transferase family III (CaiB/BaiF)"/>
    <property type="match status" value="1"/>
</dbReference>
<evidence type="ECO:0000313" key="2">
    <source>
        <dbReference type="EMBL" id="MBC3537079.1"/>
    </source>
</evidence>
<proteinExistence type="predicted"/>
<dbReference type="RefSeq" id="WP_186503246.1">
    <property type="nucleotide sequence ID" value="NZ_JACOGK010000019.1"/>
</dbReference>
<reference evidence="2 3" key="1">
    <citation type="submission" date="2020-08" db="EMBL/GenBank/DDBJ databases">
        <authorList>
            <person name="Liu C."/>
            <person name="Sun Q."/>
        </authorList>
    </citation>
    <scope>NUCLEOTIDE SEQUENCE [LARGE SCALE GENOMIC DNA]</scope>
    <source>
        <strain evidence="2 3">NSJ-59</strain>
    </source>
</reference>
<gene>
    <name evidence="2" type="ORF">H8J70_07430</name>
</gene>
<name>A0ABR6VIN7_9FIRM</name>
<protein>
    <submittedName>
        <fullName evidence="2">CoA transferase</fullName>
    </submittedName>
</protein>
<dbReference type="GO" id="GO:0016740">
    <property type="term" value="F:transferase activity"/>
    <property type="evidence" value="ECO:0007669"/>
    <property type="project" value="UniProtKB-KW"/>
</dbReference>
<evidence type="ECO:0000256" key="1">
    <source>
        <dbReference type="ARBA" id="ARBA00022679"/>
    </source>
</evidence>
<dbReference type="InterPro" id="IPR003673">
    <property type="entry name" value="CoA-Trfase_fam_III"/>
</dbReference>
<keyword evidence="3" id="KW-1185">Reference proteome</keyword>
<comment type="caution">
    <text evidence="2">The sequence shown here is derived from an EMBL/GenBank/DDBJ whole genome shotgun (WGS) entry which is preliminary data.</text>
</comment>
<dbReference type="InterPro" id="IPR044855">
    <property type="entry name" value="CoA-Trfase_III_dom3_sf"/>
</dbReference>
<keyword evidence="1 2" id="KW-0808">Transferase</keyword>
<dbReference type="Pfam" id="PF02515">
    <property type="entry name" value="CoA_transf_3"/>
    <property type="match status" value="1"/>
</dbReference>
<dbReference type="Gene3D" id="3.30.1540.10">
    <property type="entry name" value="formyl-coa transferase, domain 3"/>
    <property type="match status" value="1"/>
</dbReference>
<organism evidence="2 3">
    <name type="scientific">Megasphaera hominis</name>
    <dbReference type="NCBI Taxonomy" id="159836"/>
    <lineage>
        <taxon>Bacteria</taxon>
        <taxon>Bacillati</taxon>
        <taxon>Bacillota</taxon>
        <taxon>Negativicutes</taxon>
        <taxon>Veillonellales</taxon>
        <taxon>Veillonellaceae</taxon>
        <taxon>Megasphaera</taxon>
    </lineage>
</organism>
<evidence type="ECO:0000313" key="3">
    <source>
        <dbReference type="Proteomes" id="UP000606870"/>
    </source>
</evidence>
<dbReference type="InterPro" id="IPR023606">
    <property type="entry name" value="CoA-Trfase_III_dom_1_sf"/>
</dbReference>
<dbReference type="PANTHER" id="PTHR48207:SF3">
    <property type="entry name" value="SUCCINATE--HYDROXYMETHYLGLUTARATE COA-TRANSFERASE"/>
    <property type="match status" value="1"/>
</dbReference>
<dbReference type="PANTHER" id="PTHR48207">
    <property type="entry name" value="SUCCINATE--HYDROXYMETHYLGLUTARATE COA-TRANSFERASE"/>
    <property type="match status" value="1"/>
</dbReference>
<dbReference type="EMBL" id="JACOGK010000019">
    <property type="protein sequence ID" value="MBC3537079.1"/>
    <property type="molecule type" value="Genomic_DNA"/>
</dbReference>
<dbReference type="Gene3D" id="3.40.50.10540">
    <property type="entry name" value="Crotonobetainyl-coa:carnitine coa-transferase, domain 1"/>
    <property type="match status" value="1"/>
</dbReference>
<sequence>MKNPFSDLFILDFTHVYSGPYCTMLLADLGARVVKIERPGSGDDTRHYLPFKNGESGYFAYLNRNKESLTLDLKSPEGKRIALELMKKSDVVIENFSAGTMDRLGLGYEAAKAVKDDIIYASISGFGQSGPLCHKAAYDIIAQAMGGLLRLTGFPDQPPVKVGVSIADANAGIHMAFCLMAALYQRDHTGAGQYIDVSMMDTTMSVLENFVMQYTLNGVVPERSGNEHSASAPFDMYETKDDYVAVATGNNTQFSRMQAAMGMDIMSDPRFAENTLRRKNYKELRPILAAWMKEHTTADIVALFDRAAVPVAPVLGIDELVNHPQIRARGMIETQHHPVLGDLEMPGFPAKFSTMQTPVRKAAPLLGEDTDAILSGVLGLDEKTIAALKEKHIVEQHEKG</sequence>
<accession>A0ABR6VIN7</accession>
<dbReference type="Proteomes" id="UP000606870">
    <property type="component" value="Unassembled WGS sequence"/>
</dbReference>
<dbReference type="InterPro" id="IPR050483">
    <property type="entry name" value="CoA-transferase_III_domain"/>
</dbReference>